<gene>
    <name evidence="3" type="ORF">PNEG_01463</name>
</gene>
<feature type="domain" description="CID" evidence="2">
    <location>
        <begin position="29"/>
        <end position="166"/>
    </location>
</feature>
<dbReference type="Proteomes" id="UP000011958">
    <property type="component" value="Unassembled WGS sequence"/>
</dbReference>
<protein>
    <recommendedName>
        <fullName evidence="2">CID domain-containing protein</fullName>
    </recommendedName>
</protein>
<accession>M7P8K1</accession>
<dbReference type="OrthoDB" id="21470at2759"/>
<feature type="region of interest" description="Disordered" evidence="1">
    <location>
        <begin position="377"/>
        <end position="409"/>
    </location>
</feature>
<evidence type="ECO:0000256" key="1">
    <source>
        <dbReference type="SAM" id="MobiDB-lite"/>
    </source>
</evidence>
<dbReference type="HOGENOM" id="CLU_652312_0_0_1"/>
<dbReference type="STRING" id="1069680.M7P8K1"/>
<dbReference type="VEuPathDB" id="FungiDB:PNEG_01463"/>
<evidence type="ECO:0000313" key="3">
    <source>
        <dbReference type="EMBL" id="EMR10190.1"/>
    </source>
</evidence>
<dbReference type="GeneID" id="19895159"/>
<dbReference type="Pfam" id="PF04818">
    <property type="entry name" value="CID"/>
    <property type="match status" value="1"/>
</dbReference>
<keyword evidence="4" id="KW-1185">Reference proteome</keyword>
<dbReference type="PANTHER" id="PTHR12323">
    <property type="entry name" value="SR-RELATED CTD ASSOCIATED FACTOR 6"/>
    <property type="match status" value="1"/>
</dbReference>
<name>M7P8K1_PNEMU</name>
<reference evidence="4" key="1">
    <citation type="journal article" date="2016" name="Nat. Commun.">
        <title>Genome analysis of three Pneumocystis species reveals adaptation mechanisms to life exclusively in mammalian hosts.</title>
        <authorList>
            <person name="Ma L."/>
            <person name="Chen Z."/>
            <person name="Huang D.W."/>
            <person name="Kutty G."/>
            <person name="Ishihara M."/>
            <person name="Wang H."/>
            <person name="Abouelleil A."/>
            <person name="Bishop L."/>
            <person name="Davey E."/>
            <person name="Deng R."/>
            <person name="Deng X."/>
            <person name="Fan L."/>
            <person name="Fantoni G."/>
            <person name="Fitzgerald M."/>
            <person name="Gogineni E."/>
            <person name="Goldberg J.M."/>
            <person name="Handley G."/>
            <person name="Hu X."/>
            <person name="Huber C."/>
            <person name="Jiao X."/>
            <person name="Jones K."/>
            <person name="Levin J.Z."/>
            <person name="Liu Y."/>
            <person name="Macdonald P."/>
            <person name="Melnikov A."/>
            <person name="Raley C."/>
            <person name="Sassi M."/>
            <person name="Sherman B.T."/>
            <person name="Song X."/>
            <person name="Sykes S."/>
            <person name="Tran B."/>
            <person name="Walsh L."/>
            <person name="Xia Y."/>
            <person name="Yang J."/>
            <person name="Young S."/>
            <person name="Zeng Q."/>
            <person name="Zheng X."/>
            <person name="Stephens R."/>
            <person name="Nusbaum C."/>
            <person name="Birren B.W."/>
            <person name="Azadi P."/>
            <person name="Lempicki R.A."/>
            <person name="Cuomo C.A."/>
            <person name="Kovacs J.A."/>
        </authorList>
    </citation>
    <scope>NUCLEOTIDE SEQUENCE [LARGE SCALE GENOMIC DNA]</scope>
    <source>
        <strain evidence="4">B123</strain>
    </source>
</reference>
<dbReference type="RefSeq" id="XP_007873402.1">
    <property type="nucleotide sequence ID" value="XM_007875211.1"/>
</dbReference>
<dbReference type="InterPro" id="IPR006569">
    <property type="entry name" value="CID_dom"/>
</dbReference>
<feature type="region of interest" description="Disordered" evidence="1">
    <location>
        <begin position="321"/>
        <end position="354"/>
    </location>
</feature>
<dbReference type="PROSITE" id="PS51391">
    <property type="entry name" value="CID"/>
    <property type="match status" value="1"/>
</dbReference>
<feature type="compositionally biased region" description="Polar residues" evidence="1">
    <location>
        <begin position="377"/>
        <end position="406"/>
    </location>
</feature>
<sequence>MNTEDREKLEKIKFQLLSELDKHKYSKDSLRFNKNDIIDLIERVKTGRYKAIQSARRWQEEYIVTKELMMYFFKYLVAFSTTMTTFSQRLYILYLINDILSHSFKNNNMDIALEMKSSLLSLLRLGYYAPEAEKDKIEDLLNLWNEKKYFTEITMKATHAGLMVPLAQTSSKPNFSNTPKNHDYIKPFQHGRQGASYWELPAACMIPLLPDASVIKESIHSYISIPPHLCQPITLPSHTSPELLEALNTFYKEESMDLWGFKENSDTENQDIDYEGWSKKFWEKRKEKEKKTSFSCEQEYDANSSGLSSFESSRSKERSESNSSWSYLSPSRSKTLSRSHSRSPSPSQSQKDIFLSNFQDVKKKNYEEQYDSKMYSVSTEISTVPPQPSSTAHFSEKPQTIDNSKSQRTKEIAIKRGWRVR</sequence>
<organism evidence="3 4">
    <name type="scientific">Pneumocystis murina (strain B123)</name>
    <name type="common">Mouse pneumocystis pneumonia agent</name>
    <name type="synonym">Pneumocystis carinii f. sp. muris</name>
    <dbReference type="NCBI Taxonomy" id="1069680"/>
    <lineage>
        <taxon>Eukaryota</taxon>
        <taxon>Fungi</taxon>
        <taxon>Dikarya</taxon>
        <taxon>Ascomycota</taxon>
        <taxon>Taphrinomycotina</taxon>
        <taxon>Pneumocystomycetes</taxon>
        <taxon>Pneumocystaceae</taxon>
        <taxon>Pneumocystis</taxon>
    </lineage>
</organism>
<feature type="compositionally biased region" description="Low complexity" evidence="1">
    <location>
        <begin position="321"/>
        <end position="334"/>
    </location>
</feature>
<evidence type="ECO:0000259" key="2">
    <source>
        <dbReference type="PROSITE" id="PS51391"/>
    </source>
</evidence>
<dbReference type="Gene3D" id="1.25.40.90">
    <property type="match status" value="1"/>
</dbReference>
<dbReference type="EMBL" id="AFWA02000004">
    <property type="protein sequence ID" value="EMR10190.1"/>
    <property type="molecule type" value="Genomic_DNA"/>
</dbReference>
<dbReference type="AlphaFoldDB" id="M7P8K1"/>
<proteinExistence type="predicted"/>
<comment type="caution">
    <text evidence="3">The sequence shown here is derived from an EMBL/GenBank/DDBJ whole genome shotgun (WGS) entry which is preliminary data.</text>
</comment>
<dbReference type="OMA" id="NYQGQWP"/>
<dbReference type="PANTHER" id="PTHR12323:SF0">
    <property type="entry name" value="CALCIUM HOMEOSTASIS ENDOPLASMIC RETICULUM PROTEIN"/>
    <property type="match status" value="1"/>
</dbReference>
<dbReference type="GO" id="GO:0048471">
    <property type="term" value="C:perinuclear region of cytoplasm"/>
    <property type="evidence" value="ECO:0007669"/>
    <property type="project" value="TreeGrafter"/>
</dbReference>
<dbReference type="GO" id="GO:0006874">
    <property type="term" value="P:intracellular calcium ion homeostasis"/>
    <property type="evidence" value="ECO:0007669"/>
    <property type="project" value="TreeGrafter"/>
</dbReference>
<evidence type="ECO:0000313" key="4">
    <source>
        <dbReference type="Proteomes" id="UP000011958"/>
    </source>
</evidence>
<dbReference type="InterPro" id="IPR008942">
    <property type="entry name" value="ENTH_VHS"/>
</dbReference>